<dbReference type="GO" id="GO:0006515">
    <property type="term" value="P:protein quality control for misfolded or incompletely synthesized proteins"/>
    <property type="evidence" value="ECO:0007669"/>
    <property type="project" value="TreeGrafter"/>
</dbReference>
<organism evidence="2">
    <name type="scientific">viral metagenome</name>
    <dbReference type="NCBI Taxonomy" id="1070528"/>
    <lineage>
        <taxon>unclassified sequences</taxon>
        <taxon>metagenomes</taxon>
        <taxon>organismal metagenomes</taxon>
    </lineage>
</organism>
<dbReference type="AlphaFoldDB" id="A0A6C0CSS9"/>
<proteinExistence type="inferred from homology"/>
<comment type="similarity">
    <text evidence="1">Belongs to the peptidase S14 family.</text>
</comment>
<reference evidence="2" key="1">
    <citation type="journal article" date="2020" name="Nature">
        <title>Giant virus diversity and host interactions through global metagenomics.</title>
        <authorList>
            <person name="Schulz F."/>
            <person name="Roux S."/>
            <person name="Paez-Espino D."/>
            <person name="Jungbluth S."/>
            <person name="Walsh D.A."/>
            <person name="Denef V.J."/>
            <person name="McMahon K.D."/>
            <person name="Konstantinidis K.T."/>
            <person name="Eloe-Fadrosh E.A."/>
            <person name="Kyrpides N.C."/>
            <person name="Woyke T."/>
        </authorList>
    </citation>
    <scope>NUCLEOTIDE SEQUENCE</scope>
    <source>
        <strain evidence="2">GVMAG-M-3300021962-46</strain>
    </source>
</reference>
<dbReference type="InterPro" id="IPR029045">
    <property type="entry name" value="ClpP/crotonase-like_dom_sf"/>
</dbReference>
<evidence type="ECO:0000256" key="1">
    <source>
        <dbReference type="ARBA" id="ARBA00007039"/>
    </source>
</evidence>
<dbReference type="Pfam" id="PF00574">
    <property type="entry name" value="CLP_protease"/>
    <property type="match status" value="1"/>
</dbReference>
<dbReference type="EMBL" id="MN739480">
    <property type="protein sequence ID" value="QHT07202.1"/>
    <property type="molecule type" value="Genomic_DNA"/>
</dbReference>
<dbReference type="Gene3D" id="3.90.226.10">
    <property type="entry name" value="2-enoyl-CoA Hydratase, Chain A, domain 1"/>
    <property type="match status" value="1"/>
</dbReference>
<evidence type="ECO:0000313" key="2">
    <source>
        <dbReference type="EMBL" id="QHT07202.1"/>
    </source>
</evidence>
<name>A0A6C0CSS9_9ZZZZ</name>
<dbReference type="InterPro" id="IPR023562">
    <property type="entry name" value="ClpP/TepA"/>
</dbReference>
<accession>A0A6C0CSS9</accession>
<evidence type="ECO:0008006" key="3">
    <source>
        <dbReference type="Google" id="ProtNLM"/>
    </source>
</evidence>
<protein>
    <recommendedName>
        <fullName evidence="3">Protease</fullName>
    </recommendedName>
</protein>
<dbReference type="GO" id="GO:0009368">
    <property type="term" value="C:endopeptidase Clp complex"/>
    <property type="evidence" value="ECO:0007669"/>
    <property type="project" value="TreeGrafter"/>
</dbReference>
<dbReference type="PRINTS" id="PR00127">
    <property type="entry name" value="CLPPROTEASEP"/>
</dbReference>
<dbReference type="InterPro" id="IPR001907">
    <property type="entry name" value="ClpP"/>
</dbReference>
<sequence length="224" mass="25660">MYSWASATRSKKRKIIEEPSPPPITMDDDDDGPSIPFIFPKPPSSNLCTLNNRIFFNDDITYESVFGLNRELRALDDKLYLFANIHRTQVMPIYLHITTYGGAIHAAFSVVDCIKSLRCPVYTVVDGFVASAGTLISLAGEKRYMQPNAYMLFHELRSAFWGKMSDINQEYCNLKKMMDHLTNYYTQNTSLTKKTLEKLLTKDAIWNVKECLEKGVVNEIYTKV</sequence>
<dbReference type="SUPFAM" id="SSF52096">
    <property type="entry name" value="ClpP/crotonase"/>
    <property type="match status" value="1"/>
</dbReference>
<dbReference type="GO" id="GO:0051117">
    <property type="term" value="F:ATPase binding"/>
    <property type="evidence" value="ECO:0007669"/>
    <property type="project" value="TreeGrafter"/>
</dbReference>
<dbReference type="PANTHER" id="PTHR10381:SF11">
    <property type="entry name" value="ATP-DEPENDENT CLP PROTEASE PROTEOLYTIC SUBUNIT, MITOCHONDRIAL"/>
    <property type="match status" value="1"/>
</dbReference>
<dbReference type="PANTHER" id="PTHR10381">
    <property type="entry name" value="ATP-DEPENDENT CLP PROTEASE PROTEOLYTIC SUBUNIT"/>
    <property type="match status" value="1"/>
</dbReference>
<dbReference type="GO" id="GO:0004176">
    <property type="term" value="F:ATP-dependent peptidase activity"/>
    <property type="evidence" value="ECO:0007669"/>
    <property type="project" value="InterPro"/>
</dbReference>
<dbReference type="GO" id="GO:0004252">
    <property type="term" value="F:serine-type endopeptidase activity"/>
    <property type="evidence" value="ECO:0007669"/>
    <property type="project" value="InterPro"/>
</dbReference>